<organism evidence="2 3">
    <name type="scientific">Nonomuraea roseola</name>
    <dbReference type="NCBI Taxonomy" id="46179"/>
    <lineage>
        <taxon>Bacteria</taxon>
        <taxon>Bacillati</taxon>
        <taxon>Actinomycetota</taxon>
        <taxon>Actinomycetes</taxon>
        <taxon>Streptosporangiales</taxon>
        <taxon>Streptosporangiaceae</taxon>
        <taxon>Nonomuraea</taxon>
    </lineage>
</organism>
<keyword evidence="3" id="KW-1185">Reference proteome</keyword>
<feature type="region of interest" description="Disordered" evidence="1">
    <location>
        <begin position="1"/>
        <end position="23"/>
    </location>
</feature>
<proteinExistence type="predicted"/>
<dbReference type="EMBL" id="JBHMCE010000032">
    <property type="protein sequence ID" value="MFB9534541.1"/>
    <property type="molecule type" value="Genomic_DNA"/>
</dbReference>
<sequence>MPISPSTQADPASGGRAAGGSASGDSVRLVLLCGLPGSGKTTLARQLAEELPAVRLCPDEWLTELAIDLFDEEARDLLERQLWRHALELLALGTSVILEYGFWGRAERDEKRRGARALGVPVELRYLDVPMEELCRRVEARSAAGGRGTVALTEAMMAGYAALFQAPDADELSLFDTCDRNGGR</sequence>
<evidence type="ECO:0000313" key="2">
    <source>
        <dbReference type="EMBL" id="MFB9534541.1"/>
    </source>
</evidence>
<dbReference type="InterPro" id="IPR027417">
    <property type="entry name" value="P-loop_NTPase"/>
</dbReference>
<dbReference type="Proteomes" id="UP001589646">
    <property type="component" value="Unassembled WGS sequence"/>
</dbReference>
<dbReference type="RefSeq" id="WP_346121322.1">
    <property type="nucleotide sequence ID" value="NZ_BAAAXC010000012.1"/>
</dbReference>
<comment type="caution">
    <text evidence="2">The sequence shown here is derived from an EMBL/GenBank/DDBJ whole genome shotgun (WGS) entry which is preliminary data.</text>
</comment>
<evidence type="ECO:0000256" key="1">
    <source>
        <dbReference type="SAM" id="MobiDB-lite"/>
    </source>
</evidence>
<dbReference type="SUPFAM" id="SSF52540">
    <property type="entry name" value="P-loop containing nucleoside triphosphate hydrolases"/>
    <property type="match status" value="1"/>
</dbReference>
<name>A0ABV5QIG1_9ACTN</name>
<dbReference type="Gene3D" id="3.40.50.300">
    <property type="entry name" value="P-loop containing nucleotide triphosphate hydrolases"/>
    <property type="match status" value="1"/>
</dbReference>
<dbReference type="Pfam" id="PF13671">
    <property type="entry name" value="AAA_33"/>
    <property type="match status" value="1"/>
</dbReference>
<gene>
    <name evidence="2" type="ORF">ACFFRN_48845</name>
</gene>
<reference evidence="2 3" key="1">
    <citation type="submission" date="2024-09" db="EMBL/GenBank/DDBJ databases">
        <authorList>
            <person name="Sun Q."/>
            <person name="Mori K."/>
        </authorList>
    </citation>
    <scope>NUCLEOTIDE SEQUENCE [LARGE SCALE GENOMIC DNA]</scope>
    <source>
        <strain evidence="2 3">JCM 3323</strain>
    </source>
</reference>
<evidence type="ECO:0000313" key="3">
    <source>
        <dbReference type="Proteomes" id="UP001589646"/>
    </source>
</evidence>
<accession>A0ABV5QIG1</accession>
<protein>
    <submittedName>
        <fullName evidence="2">AAA family ATPase</fullName>
    </submittedName>
</protein>